<name>A0ACB9FAY7_CICIN</name>
<reference evidence="2" key="1">
    <citation type="journal article" date="2022" name="Mol. Ecol. Resour.">
        <title>The genomes of chicory, endive, great burdock and yacon provide insights into Asteraceae palaeo-polyploidization history and plant inulin production.</title>
        <authorList>
            <person name="Fan W."/>
            <person name="Wang S."/>
            <person name="Wang H."/>
            <person name="Wang A."/>
            <person name="Jiang F."/>
            <person name="Liu H."/>
            <person name="Zhao H."/>
            <person name="Xu D."/>
            <person name="Zhang Y."/>
        </authorList>
    </citation>
    <scope>NUCLEOTIDE SEQUENCE [LARGE SCALE GENOMIC DNA]</scope>
    <source>
        <strain evidence="2">cv. Punajuju</strain>
    </source>
</reference>
<sequence>MDMSPAWFSEFEMENTDQICNIYDTIDNVKVDPFSLEHYTENLTIIDQSSQSQHCEMKLPNVQEVGSNTNRCFPSLEPLLAASLPSSSSFTISFGDLKPKTKKLHLHDSFGYEAVHATKLQDNVLAERKRREKLNQHFISLSSLLPNRKKVLICFSYL</sequence>
<accession>A0ACB9FAY7</accession>
<keyword evidence="2" id="KW-1185">Reference proteome</keyword>
<dbReference type="EMBL" id="CM042011">
    <property type="protein sequence ID" value="KAI3768217.1"/>
    <property type="molecule type" value="Genomic_DNA"/>
</dbReference>
<organism evidence="1 2">
    <name type="scientific">Cichorium intybus</name>
    <name type="common">Chicory</name>
    <dbReference type="NCBI Taxonomy" id="13427"/>
    <lineage>
        <taxon>Eukaryota</taxon>
        <taxon>Viridiplantae</taxon>
        <taxon>Streptophyta</taxon>
        <taxon>Embryophyta</taxon>
        <taxon>Tracheophyta</taxon>
        <taxon>Spermatophyta</taxon>
        <taxon>Magnoliopsida</taxon>
        <taxon>eudicotyledons</taxon>
        <taxon>Gunneridae</taxon>
        <taxon>Pentapetalae</taxon>
        <taxon>asterids</taxon>
        <taxon>campanulids</taxon>
        <taxon>Asterales</taxon>
        <taxon>Asteraceae</taxon>
        <taxon>Cichorioideae</taxon>
        <taxon>Cichorieae</taxon>
        <taxon>Cichoriinae</taxon>
        <taxon>Cichorium</taxon>
    </lineage>
</organism>
<reference evidence="1 2" key="2">
    <citation type="journal article" date="2022" name="Mol. Ecol. Resour.">
        <title>The genomes of chicory, endive, great burdock and yacon provide insights into Asteraceae paleo-polyploidization history and plant inulin production.</title>
        <authorList>
            <person name="Fan W."/>
            <person name="Wang S."/>
            <person name="Wang H."/>
            <person name="Wang A."/>
            <person name="Jiang F."/>
            <person name="Liu H."/>
            <person name="Zhao H."/>
            <person name="Xu D."/>
            <person name="Zhang Y."/>
        </authorList>
    </citation>
    <scope>NUCLEOTIDE SEQUENCE [LARGE SCALE GENOMIC DNA]</scope>
    <source>
        <strain evidence="2">cv. Punajuju</strain>
        <tissue evidence="1">Leaves</tissue>
    </source>
</reference>
<evidence type="ECO:0000313" key="2">
    <source>
        <dbReference type="Proteomes" id="UP001055811"/>
    </source>
</evidence>
<gene>
    <name evidence="1" type="ORF">L2E82_18713</name>
</gene>
<dbReference type="Proteomes" id="UP001055811">
    <property type="component" value="Linkage Group LG03"/>
</dbReference>
<proteinExistence type="predicted"/>
<comment type="caution">
    <text evidence="1">The sequence shown here is derived from an EMBL/GenBank/DDBJ whole genome shotgun (WGS) entry which is preliminary data.</text>
</comment>
<protein>
    <submittedName>
        <fullName evidence="1">Uncharacterized protein</fullName>
    </submittedName>
</protein>
<evidence type="ECO:0000313" key="1">
    <source>
        <dbReference type="EMBL" id="KAI3768217.1"/>
    </source>
</evidence>